<feature type="transmembrane region" description="Helical" evidence="2">
    <location>
        <begin position="83"/>
        <end position="104"/>
    </location>
</feature>
<feature type="transmembrane region" description="Helical" evidence="2">
    <location>
        <begin position="214"/>
        <end position="233"/>
    </location>
</feature>
<keyword evidence="2" id="KW-1133">Transmembrane helix</keyword>
<gene>
    <name evidence="3" type="ORF">RH861_01170</name>
</gene>
<feature type="transmembrane region" description="Helical" evidence="2">
    <location>
        <begin position="36"/>
        <end position="58"/>
    </location>
</feature>
<evidence type="ECO:0008006" key="5">
    <source>
        <dbReference type="Google" id="ProtNLM"/>
    </source>
</evidence>
<dbReference type="Proteomes" id="UP001260072">
    <property type="component" value="Unassembled WGS sequence"/>
</dbReference>
<keyword evidence="2" id="KW-0812">Transmembrane</keyword>
<accession>A0ABU1FH21</accession>
<feature type="region of interest" description="Disordered" evidence="1">
    <location>
        <begin position="234"/>
        <end position="256"/>
    </location>
</feature>
<feature type="transmembrane region" description="Helical" evidence="2">
    <location>
        <begin position="174"/>
        <end position="194"/>
    </location>
</feature>
<name>A0ABU1FH21_9MICO</name>
<feature type="transmembrane region" description="Helical" evidence="2">
    <location>
        <begin position="116"/>
        <end position="135"/>
    </location>
</feature>
<keyword evidence="2" id="KW-0472">Membrane</keyword>
<dbReference type="EMBL" id="JAVKGS010000001">
    <property type="protein sequence ID" value="MDR5690667.1"/>
    <property type="molecule type" value="Genomic_DNA"/>
</dbReference>
<keyword evidence="4" id="KW-1185">Reference proteome</keyword>
<feature type="transmembrane region" description="Helical" evidence="2">
    <location>
        <begin position="141"/>
        <end position="162"/>
    </location>
</feature>
<sequence>MPTRPTPAPGRTAGPVASVRRLVRVTAGAVDRTPPLAYAAAVAPVAVIIVAVVTQPWLPPTDLVRDSQAVAVLRGSAHTAHGLVSNVGILAMAVGAGAAFIGSAAASARRHRLRRALAWGGVASLVVALDDLLLLHEGATFASWMPKAIAAAYAVGFATYLWRFRTPILRHLDVGLLILALLGLGTSAIVDVLAEPATAASVLVEDGAKLLGLAAWSVFLVRGALVALGPASATASRSDGDRADAASRARTVTTVR</sequence>
<proteinExistence type="predicted"/>
<evidence type="ECO:0000313" key="4">
    <source>
        <dbReference type="Proteomes" id="UP001260072"/>
    </source>
</evidence>
<organism evidence="3 4">
    <name type="scientific">Agromyces indicus</name>
    <dbReference type="NCBI Taxonomy" id="758919"/>
    <lineage>
        <taxon>Bacteria</taxon>
        <taxon>Bacillati</taxon>
        <taxon>Actinomycetota</taxon>
        <taxon>Actinomycetes</taxon>
        <taxon>Micrococcales</taxon>
        <taxon>Microbacteriaceae</taxon>
        <taxon>Agromyces</taxon>
    </lineage>
</organism>
<reference evidence="4" key="1">
    <citation type="submission" date="2023-07" db="EMBL/GenBank/DDBJ databases">
        <title>Description of three actinobacteria isolated from air of manufacturing shop in a pharmaceutical factory.</title>
        <authorList>
            <person name="Zhang D.-F."/>
        </authorList>
    </citation>
    <scope>NUCLEOTIDE SEQUENCE [LARGE SCALE GENOMIC DNA]</scope>
    <source>
        <strain evidence="4">CCTCC AB 2011122</strain>
    </source>
</reference>
<protein>
    <recommendedName>
        <fullName evidence="5">DUF998 domain-containing protein</fullName>
    </recommendedName>
</protein>
<dbReference type="RefSeq" id="WP_310519395.1">
    <property type="nucleotide sequence ID" value="NZ_BAABBS010000001.1"/>
</dbReference>
<evidence type="ECO:0000256" key="1">
    <source>
        <dbReference type="SAM" id="MobiDB-lite"/>
    </source>
</evidence>
<evidence type="ECO:0000313" key="3">
    <source>
        <dbReference type="EMBL" id="MDR5690667.1"/>
    </source>
</evidence>
<comment type="caution">
    <text evidence="3">The sequence shown here is derived from an EMBL/GenBank/DDBJ whole genome shotgun (WGS) entry which is preliminary data.</text>
</comment>
<evidence type="ECO:0000256" key="2">
    <source>
        <dbReference type="SAM" id="Phobius"/>
    </source>
</evidence>
<feature type="compositionally biased region" description="Basic and acidic residues" evidence="1">
    <location>
        <begin position="238"/>
        <end position="247"/>
    </location>
</feature>